<evidence type="ECO:0000313" key="1">
    <source>
        <dbReference type="EMBL" id="KKT40943.1"/>
    </source>
</evidence>
<accession>A0A0G1H333</accession>
<comment type="caution">
    <text evidence="1">The sequence shown here is derived from an EMBL/GenBank/DDBJ whole genome shotgun (WGS) entry which is preliminary data.</text>
</comment>
<gene>
    <name evidence="1" type="ORF">UW30_C0015G0014</name>
</gene>
<dbReference type="Proteomes" id="UP000034736">
    <property type="component" value="Unassembled WGS sequence"/>
</dbReference>
<evidence type="ECO:0000313" key="2">
    <source>
        <dbReference type="Proteomes" id="UP000034736"/>
    </source>
</evidence>
<dbReference type="EMBL" id="LCHU01000015">
    <property type="protein sequence ID" value="KKT40943.1"/>
    <property type="molecule type" value="Genomic_DNA"/>
</dbReference>
<dbReference type="STRING" id="1618647.UW30_C0015G0014"/>
<protein>
    <submittedName>
        <fullName evidence="1">Uncharacterized protein</fullName>
    </submittedName>
</protein>
<dbReference type="AlphaFoldDB" id="A0A0G1H333"/>
<name>A0A0G1H333_9BACT</name>
<sequence length="214" mass="24069">MPTNRALLVTRPNHDLITQYFHKWSEEVLHAAEKKNIKVYDLKGKKAVKSELESYALTQKPSLFFLNGHGNAYVIMGHDNEPIVNASSSLGEGIIYARSCDAGQALGALLIKNGAKTFIGYKRKFICGYSPDKITKPELDPIARIFLEPSNLVVLILIKGHTSQDAHNRSKEAMYKNFRKMISSAASYEERYAARWMWGNLNNQVLIGNPKSKI</sequence>
<reference evidence="1 2" key="1">
    <citation type="journal article" date="2015" name="Nature">
        <title>rRNA introns, odd ribosomes, and small enigmatic genomes across a large radiation of phyla.</title>
        <authorList>
            <person name="Brown C.T."/>
            <person name="Hug L.A."/>
            <person name="Thomas B.C."/>
            <person name="Sharon I."/>
            <person name="Castelle C.J."/>
            <person name="Singh A."/>
            <person name="Wilkins M.J."/>
            <person name="Williams K.H."/>
            <person name="Banfield J.F."/>
        </authorList>
    </citation>
    <scope>NUCLEOTIDE SEQUENCE [LARGE SCALE GENOMIC DNA]</scope>
</reference>
<organism evidence="1 2">
    <name type="scientific">Candidatus Giovannonibacteria bacterium GW2011_GWA2_44_13b</name>
    <dbReference type="NCBI Taxonomy" id="1618647"/>
    <lineage>
        <taxon>Bacteria</taxon>
        <taxon>Candidatus Giovannoniibacteriota</taxon>
    </lineage>
</organism>
<proteinExistence type="predicted"/>